<gene>
    <name evidence="2" type="ORF">CHC_T00002678001</name>
</gene>
<keyword evidence="3" id="KW-1185">Reference proteome</keyword>
<protein>
    <submittedName>
        <fullName evidence="2">Uncharacterized protein</fullName>
    </submittedName>
</protein>
<reference evidence="3" key="1">
    <citation type="journal article" date="2013" name="Proc. Natl. Acad. Sci. U.S.A.">
        <title>Genome structure and metabolic features in the red seaweed Chondrus crispus shed light on evolution of the Archaeplastida.</title>
        <authorList>
            <person name="Collen J."/>
            <person name="Porcel B."/>
            <person name="Carre W."/>
            <person name="Ball S.G."/>
            <person name="Chaparro C."/>
            <person name="Tonon T."/>
            <person name="Barbeyron T."/>
            <person name="Michel G."/>
            <person name="Noel B."/>
            <person name="Valentin K."/>
            <person name="Elias M."/>
            <person name="Artiguenave F."/>
            <person name="Arun A."/>
            <person name="Aury J.M."/>
            <person name="Barbosa-Neto J.F."/>
            <person name="Bothwell J.H."/>
            <person name="Bouget F.Y."/>
            <person name="Brillet L."/>
            <person name="Cabello-Hurtado F."/>
            <person name="Capella-Gutierrez S."/>
            <person name="Charrier B."/>
            <person name="Cladiere L."/>
            <person name="Cock J.M."/>
            <person name="Coelho S.M."/>
            <person name="Colleoni C."/>
            <person name="Czjzek M."/>
            <person name="Da Silva C."/>
            <person name="Delage L."/>
            <person name="Denoeud F."/>
            <person name="Deschamps P."/>
            <person name="Dittami S.M."/>
            <person name="Gabaldon T."/>
            <person name="Gachon C.M."/>
            <person name="Groisillier A."/>
            <person name="Herve C."/>
            <person name="Jabbari K."/>
            <person name="Katinka M."/>
            <person name="Kloareg B."/>
            <person name="Kowalczyk N."/>
            <person name="Labadie K."/>
            <person name="Leblanc C."/>
            <person name="Lopez P.J."/>
            <person name="McLachlan D.H."/>
            <person name="Meslet-Cladiere L."/>
            <person name="Moustafa A."/>
            <person name="Nehr Z."/>
            <person name="Nyvall Collen P."/>
            <person name="Panaud O."/>
            <person name="Partensky F."/>
            <person name="Poulain J."/>
            <person name="Rensing S.A."/>
            <person name="Rousvoal S."/>
            <person name="Samson G."/>
            <person name="Symeonidi A."/>
            <person name="Weissenbach J."/>
            <person name="Zambounis A."/>
            <person name="Wincker P."/>
            <person name="Boyen C."/>
        </authorList>
    </citation>
    <scope>NUCLEOTIDE SEQUENCE [LARGE SCALE GENOMIC DNA]</scope>
    <source>
        <strain evidence="3">cv. Stackhouse</strain>
    </source>
</reference>
<feature type="region of interest" description="Disordered" evidence="1">
    <location>
        <begin position="99"/>
        <end position="118"/>
    </location>
</feature>
<dbReference type="KEGG" id="ccp:CHC_T00002678001"/>
<accession>R7Q8P2</accession>
<proteinExistence type="predicted"/>
<evidence type="ECO:0000313" key="3">
    <source>
        <dbReference type="Proteomes" id="UP000012073"/>
    </source>
</evidence>
<dbReference type="GeneID" id="17321692"/>
<sequence>MTDRLIAVTKLVKLHTLFVGTFLAAMVLRTPLHPLVKCCLRGKYTKPHSVSPLCSGQQNEQLQRLSVRYSDLGLNCRSVGLANIFCRCLRHGDRRLHVTKKRKRRQKLKQKQRKGRGFGGRRVSRLFVAQV</sequence>
<name>R7Q8P2_CHOCR</name>
<evidence type="ECO:0000313" key="2">
    <source>
        <dbReference type="EMBL" id="CDF34168.1"/>
    </source>
</evidence>
<dbReference type="AlphaFoldDB" id="R7Q8P2"/>
<dbReference type="RefSeq" id="XP_005713987.1">
    <property type="nucleotide sequence ID" value="XM_005713930.1"/>
</dbReference>
<dbReference type="Proteomes" id="UP000012073">
    <property type="component" value="Unassembled WGS sequence"/>
</dbReference>
<dbReference type="Gramene" id="CDF34168">
    <property type="protein sequence ID" value="CDF34168"/>
    <property type="gene ID" value="CHC_T00002678001"/>
</dbReference>
<feature type="compositionally biased region" description="Basic residues" evidence="1">
    <location>
        <begin position="99"/>
        <end position="116"/>
    </location>
</feature>
<evidence type="ECO:0000256" key="1">
    <source>
        <dbReference type="SAM" id="MobiDB-lite"/>
    </source>
</evidence>
<organism evidence="2 3">
    <name type="scientific">Chondrus crispus</name>
    <name type="common">Carrageen Irish moss</name>
    <name type="synonym">Polymorpha crispa</name>
    <dbReference type="NCBI Taxonomy" id="2769"/>
    <lineage>
        <taxon>Eukaryota</taxon>
        <taxon>Rhodophyta</taxon>
        <taxon>Florideophyceae</taxon>
        <taxon>Rhodymeniophycidae</taxon>
        <taxon>Gigartinales</taxon>
        <taxon>Gigartinaceae</taxon>
        <taxon>Chondrus</taxon>
    </lineage>
</organism>
<dbReference type="EMBL" id="HG001675">
    <property type="protein sequence ID" value="CDF34168.1"/>
    <property type="molecule type" value="Genomic_DNA"/>
</dbReference>